<accession>A0A9W9A950</accession>
<comment type="caution">
    <text evidence="1">The sequence shown here is derived from an EMBL/GenBank/DDBJ whole genome shotgun (WGS) entry which is preliminary data.</text>
</comment>
<dbReference type="OrthoDB" id="1729737at2759"/>
<evidence type="ECO:0000313" key="1">
    <source>
        <dbReference type="EMBL" id="KAJ4476766.1"/>
    </source>
</evidence>
<name>A0A9W9A950_9AGAR</name>
<dbReference type="AlphaFoldDB" id="A0A9W9A950"/>
<dbReference type="EMBL" id="JAOTPV010000011">
    <property type="protein sequence ID" value="KAJ4476766.1"/>
    <property type="molecule type" value="Genomic_DNA"/>
</dbReference>
<gene>
    <name evidence="1" type="ORF">J3R30DRAFT_3405013</name>
</gene>
<dbReference type="Proteomes" id="UP001150266">
    <property type="component" value="Unassembled WGS sequence"/>
</dbReference>
<protein>
    <submittedName>
        <fullName evidence="1">Uncharacterized protein</fullName>
    </submittedName>
</protein>
<organism evidence="1 2">
    <name type="scientific">Lentinula aciculospora</name>
    <dbReference type="NCBI Taxonomy" id="153920"/>
    <lineage>
        <taxon>Eukaryota</taxon>
        <taxon>Fungi</taxon>
        <taxon>Dikarya</taxon>
        <taxon>Basidiomycota</taxon>
        <taxon>Agaricomycotina</taxon>
        <taxon>Agaricomycetes</taxon>
        <taxon>Agaricomycetidae</taxon>
        <taxon>Agaricales</taxon>
        <taxon>Marasmiineae</taxon>
        <taxon>Omphalotaceae</taxon>
        <taxon>Lentinula</taxon>
    </lineage>
</organism>
<reference evidence="1" key="1">
    <citation type="submission" date="2022-08" db="EMBL/GenBank/DDBJ databases">
        <title>A Global Phylogenomic Analysis of the Shiitake Genus Lentinula.</title>
        <authorList>
            <consortium name="DOE Joint Genome Institute"/>
            <person name="Sierra-Patev S."/>
            <person name="Min B."/>
            <person name="Naranjo-Ortiz M."/>
            <person name="Looney B."/>
            <person name="Konkel Z."/>
            <person name="Slot J.C."/>
            <person name="Sakamoto Y."/>
            <person name="Steenwyk J.L."/>
            <person name="Rokas A."/>
            <person name="Carro J."/>
            <person name="Camarero S."/>
            <person name="Ferreira P."/>
            <person name="Molpeceres G."/>
            <person name="Ruiz-Duenas F.J."/>
            <person name="Serrano A."/>
            <person name="Henrissat B."/>
            <person name="Drula E."/>
            <person name="Hughes K.W."/>
            <person name="Mata J.L."/>
            <person name="Ishikawa N.K."/>
            <person name="Vargas-Isla R."/>
            <person name="Ushijima S."/>
            <person name="Smith C.A."/>
            <person name="Ahrendt S."/>
            <person name="Andreopoulos W."/>
            <person name="He G."/>
            <person name="Labutti K."/>
            <person name="Lipzen A."/>
            <person name="Ng V."/>
            <person name="Riley R."/>
            <person name="Sandor L."/>
            <person name="Barry K."/>
            <person name="Martinez A.T."/>
            <person name="Xiao Y."/>
            <person name="Gibbons J.G."/>
            <person name="Terashima K."/>
            <person name="Grigoriev I.V."/>
            <person name="Hibbett D.S."/>
        </authorList>
    </citation>
    <scope>NUCLEOTIDE SEQUENCE</scope>
    <source>
        <strain evidence="1">JLM2183</strain>
    </source>
</reference>
<keyword evidence="2" id="KW-1185">Reference proteome</keyword>
<evidence type="ECO:0000313" key="2">
    <source>
        <dbReference type="Proteomes" id="UP001150266"/>
    </source>
</evidence>
<sequence length="234" mass="25427">MYAPYLEEYSARRLVTHEVAPPTPVHDSLTNDSDGLSSGYRSRGWFGKRQSVDGAREPTLKSRSPLLKRLSLSISKSSNSDNNSGIPTSETSVSPVNLNTVVSSSPLTQKPLASITQKIYTNVATMSSGERLAAIARLQRFDGGFSWSTALFSLLKLNLDTFDGMKKELSEQGIEVDIAATVLAWSWLEKNGGYEATDMAKKAGEWVGIQLGPTDTAAEKEILKDKVLTVIPLS</sequence>
<proteinExistence type="predicted"/>